<dbReference type="HOGENOM" id="CLU_051820_2_0_11"/>
<name>B1VRT9_STRGG</name>
<dbReference type="EMBL" id="AP009493">
    <property type="protein sequence ID" value="BAG17507.1"/>
    <property type="molecule type" value="Genomic_DNA"/>
</dbReference>
<evidence type="ECO:0000259" key="2">
    <source>
        <dbReference type="SMART" id="SM00382"/>
    </source>
</evidence>
<sequence length="339" mass="37672">MTAQAPQGHHGAADSRQDSDWRLFKGNGRARQVSFPEAPPWRRFGDKEARSRRTRPYLIGPQEADVVNAALLLRRPLLVTGHPGTGKSSLAHALAHELSLGHVLHWPVNSRTTLQDALYRYDAIGRLRETNRRRNARDDENAPQEDPGIGSYVRLGPLGTALVPSASPRVLLVDELDKGDVDLPNDLLNVFEEGEFEIPELARLTEEQSAVSVMTADSDVWTDVVRGRIRCTEFPVVIITSNGERDFPPAFLRRCVRLDLPEPDEERLRAIISAHLDPDGEEGGTDGFDDLMRAFLARRARGELATDQLLNAVFLRRGGVELDAEGLLDAVLHRLGRTL</sequence>
<dbReference type="eggNOG" id="COG0714">
    <property type="taxonomic scope" value="Bacteria"/>
</dbReference>
<dbReference type="Proteomes" id="UP000001685">
    <property type="component" value="Chromosome"/>
</dbReference>
<dbReference type="AlphaFoldDB" id="B1VRT9"/>
<organism evidence="3 4">
    <name type="scientific">Streptomyces griseus subsp. griseus (strain JCM 4626 / CBS 651.72 / NBRC 13350 / KCC S-0626 / ISP 5235)</name>
    <dbReference type="NCBI Taxonomy" id="455632"/>
    <lineage>
        <taxon>Bacteria</taxon>
        <taxon>Bacillati</taxon>
        <taxon>Actinomycetota</taxon>
        <taxon>Actinomycetes</taxon>
        <taxon>Kitasatosporales</taxon>
        <taxon>Streptomycetaceae</taxon>
        <taxon>Streptomyces</taxon>
    </lineage>
</organism>
<feature type="region of interest" description="Disordered" evidence="1">
    <location>
        <begin position="1"/>
        <end position="20"/>
    </location>
</feature>
<dbReference type="GO" id="GO:0005524">
    <property type="term" value="F:ATP binding"/>
    <property type="evidence" value="ECO:0007669"/>
    <property type="project" value="InterPro"/>
</dbReference>
<feature type="domain" description="AAA+ ATPase" evidence="2">
    <location>
        <begin position="73"/>
        <end position="266"/>
    </location>
</feature>
<dbReference type="Pfam" id="PF07728">
    <property type="entry name" value="AAA_5"/>
    <property type="match status" value="1"/>
</dbReference>
<dbReference type="SMART" id="SM00382">
    <property type="entry name" value="AAA"/>
    <property type="match status" value="1"/>
</dbReference>
<dbReference type="RefSeq" id="WP_012377980.1">
    <property type="nucleotide sequence ID" value="NC_010572.1"/>
</dbReference>
<dbReference type="PATRIC" id="fig|455632.4.peg.661"/>
<dbReference type="InterPro" id="IPR027417">
    <property type="entry name" value="P-loop_NTPase"/>
</dbReference>
<dbReference type="GO" id="GO:0016887">
    <property type="term" value="F:ATP hydrolysis activity"/>
    <property type="evidence" value="ECO:0007669"/>
    <property type="project" value="InterPro"/>
</dbReference>
<reference evidence="4" key="1">
    <citation type="journal article" date="2008" name="J. Bacteriol.">
        <title>Genome sequence of the streptomycin-producing microorganism Streptomyces griseus IFO 13350.</title>
        <authorList>
            <person name="Ohnishi Y."/>
            <person name="Ishikawa J."/>
            <person name="Hara H."/>
            <person name="Suzuki H."/>
            <person name="Ikenoya M."/>
            <person name="Ikeda H."/>
            <person name="Yamashita A."/>
            <person name="Hattori M."/>
            <person name="Horinouchi S."/>
        </authorList>
    </citation>
    <scope>NUCLEOTIDE SEQUENCE [LARGE SCALE GENOMIC DNA]</scope>
    <source>
        <strain evidence="4">JCM 4626 / NBRC 13350</strain>
    </source>
</reference>
<feature type="compositionally biased region" description="Basic and acidic residues" evidence="1">
    <location>
        <begin position="11"/>
        <end position="20"/>
    </location>
</feature>
<proteinExistence type="predicted"/>
<gene>
    <name evidence="3" type="ordered locus">SGR_678</name>
</gene>
<evidence type="ECO:0000313" key="3">
    <source>
        <dbReference type="EMBL" id="BAG17507.1"/>
    </source>
</evidence>
<dbReference type="KEGG" id="sgr:SGR_678"/>
<dbReference type="CDD" id="cd00009">
    <property type="entry name" value="AAA"/>
    <property type="match status" value="1"/>
</dbReference>
<dbReference type="Gene3D" id="3.40.50.300">
    <property type="entry name" value="P-loop containing nucleotide triphosphate hydrolases"/>
    <property type="match status" value="1"/>
</dbReference>
<protein>
    <recommendedName>
        <fullName evidence="2">AAA+ ATPase domain-containing protein</fullName>
    </recommendedName>
</protein>
<dbReference type="InterPro" id="IPR011704">
    <property type="entry name" value="ATPase_dyneun-rel_AAA"/>
</dbReference>
<evidence type="ECO:0000313" key="4">
    <source>
        <dbReference type="Proteomes" id="UP000001685"/>
    </source>
</evidence>
<dbReference type="InterPro" id="IPR003593">
    <property type="entry name" value="AAA+_ATPase"/>
</dbReference>
<evidence type="ECO:0000256" key="1">
    <source>
        <dbReference type="SAM" id="MobiDB-lite"/>
    </source>
</evidence>
<accession>B1VRT9</accession>
<dbReference type="SUPFAM" id="SSF52540">
    <property type="entry name" value="P-loop containing nucleoside triphosphate hydrolases"/>
    <property type="match status" value="1"/>
</dbReference>